<dbReference type="EMBL" id="WTVS01000004">
    <property type="protein sequence ID" value="NMF96444.1"/>
    <property type="molecule type" value="Genomic_DNA"/>
</dbReference>
<evidence type="ECO:0000256" key="1">
    <source>
        <dbReference type="SAM" id="MobiDB-lite"/>
    </source>
</evidence>
<keyword evidence="3" id="KW-1185">Reference proteome</keyword>
<accession>A0ABX1NB14</accession>
<sequence>MDSPSVCRGSMGVERTPQGFEQERRREANDKVCAALNRFHDEHGSLAAEYSNL</sequence>
<organism evidence="2 3">
    <name type="scientific">Aromatoleum toluolicum</name>
    <dbReference type="NCBI Taxonomy" id="90060"/>
    <lineage>
        <taxon>Bacteria</taxon>
        <taxon>Pseudomonadati</taxon>
        <taxon>Pseudomonadota</taxon>
        <taxon>Betaproteobacteria</taxon>
        <taxon>Rhodocyclales</taxon>
        <taxon>Rhodocyclaceae</taxon>
        <taxon>Aromatoleum</taxon>
    </lineage>
</organism>
<proteinExistence type="predicted"/>
<name>A0ABX1NB14_9RHOO</name>
<feature type="region of interest" description="Disordered" evidence="1">
    <location>
        <begin position="1"/>
        <end position="27"/>
    </location>
</feature>
<dbReference type="Proteomes" id="UP000634522">
    <property type="component" value="Unassembled WGS sequence"/>
</dbReference>
<evidence type="ECO:0000313" key="3">
    <source>
        <dbReference type="Proteomes" id="UP000634522"/>
    </source>
</evidence>
<evidence type="ECO:0000313" key="2">
    <source>
        <dbReference type="EMBL" id="NMF96444.1"/>
    </source>
</evidence>
<reference evidence="2 3" key="1">
    <citation type="submission" date="2019-12" db="EMBL/GenBank/DDBJ databases">
        <title>Comparative genomics gives insights into the taxonomy of the Azoarcus-Aromatoleum group and reveals separate origins of nif in the plant-associated Azoarcus and non-plant-associated Aromatoleum sub-groups.</title>
        <authorList>
            <person name="Lafos M."/>
            <person name="Maluk M."/>
            <person name="Batista M."/>
            <person name="Junghare M."/>
            <person name="Carmona M."/>
            <person name="Faoro H."/>
            <person name="Cruz L.M."/>
            <person name="Battistoni F."/>
            <person name="De Souza E."/>
            <person name="Pedrosa F."/>
            <person name="Chen W.-M."/>
            <person name="Poole P.S."/>
            <person name="Dixon R.A."/>
            <person name="James E.K."/>
        </authorList>
    </citation>
    <scope>NUCLEOTIDE SEQUENCE [LARGE SCALE GENOMIC DNA]</scope>
    <source>
        <strain evidence="2 3">T</strain>
    </source>
</reference>
<gene>
    <name evidence="2" type="ORF">GPA27_03420</name>
</gene>
<comment type="caution">
    <text evidence="2">The sequence shown here is derived from an EMBL/GenBank/DDBJ whole genome shotgun (WGS) entry which is preliminary data.</text>
</comment>
<evidence type="ECO:0008006" key="4">
    <source>
        <dbReference type="Google" id="ProtNLM"/>
    </source>
</evidence>
<protein>
    <recommendedName>
        <fullName evidence="4">Plasmid maintenance protein CcdB</fullName>
    </recommendedName>
</protein>